<dbReference type="PATRIC" id="fig|765912.4.peg.3202"/>
<dbReference type="GO" id="GO:0051604">
    <property type="term" value="P:protein maturation"/>
    <property type="evidence" value="ECO:0007669"/>
    <property type="project" value="TreeGrafter"/>
</dbReference>
<dbReference type="GO" id="GO:1902670">
    <property type="term" value="F:carbon dioxide binding"/>
    <property type="evidence" value="ECO:0007669"/>
    <property type="project" value="TreeGrafter"/>
</dbReference>
<dbReference type="AlphaFoldDB" id="L0GYU2"/>
<proteinExistence type="inferred from homology"/>
<dbReference type="eggNOG" id="COG0298">
    <property type="taxonomic scope" value="Bacteria"/>
</dbReference>
<comment type="similarity">
    <text evidence="1">Belongs to the HupF/HypC family.</text>
</comment>
<dbReference type="HOGENOM" id="CLU_159381_2_1_6"/>
<dbReference type="PANTHER" id="PTHR35177:SF2">
    <property type="entry name" value="HYDROGENASE MATURATION FACTOR HYBG"/>
    <property type="match status" value="1"/>
</dbReference>
<dbReference type="Pfam" id="PF01455">
    <property type="entry name" value="HupF_HypC"/>
    <property type="match status" value="1"/>
</dbReference>
<dbReference type="PRINTS" id="PR00445">
    <property type="entry name" value="HUPFHYPC"/>
</dbReference>
<gene>
    <name evidence="2" type="ORF">Thimo_3270</name>
</gene>
<dbReference type="GO" id="GO:0005506">
    <property type="term" value="F:iron ion binding"/>
    <property type="evidence" value="ECO:0007669"/>
    <property type="project" value="TreeGrafter"/>
</dbReference>
<evidence type="ECO:0000256" key="1">
    <source>
        <dbReference type="ARBA" id="ARBA00006018"/>
    </source>
</evidence>
<organism evidence="2 3">
    <name type="scientific">Thioflavicoccus mobilis 8321</name>
    <dbReference type="NCBI Taxonomy" id="765912"/>
    <lineage>
        <taxon>Bacteria</taxon>
        <taxon>Pseudomonadati</taxon>
        <taxon>Pseudomonadota</taxon>
        <taxon>Gammaproteobacteria</taxon>
        <taxon>Chromatiales</taxon>
        <taxon>Chromatiaceae</taxon>
        <taxon>Thioflavicoccus</taxon>
    </lineage>
</organism>
<evidence type="ECO:0000313" key="2">
    <source>
        <dbReference type="EMBL" id="AGA91948.1"/>
    </source>
</evidence>
<reference evidence="2 3" key="1">
    <citation type="submission" date="2011-09" db="EMBL/GenBank/DDBJ databases">
        <title>Complete sequence of chromosome of Thioflavicoccus mobilis 8321.</title>
        <authorList>
            <consortium name="US DOE Joint Genome Institute"/>
            <person name="Lucas S."/>
            <person name="Han J."/>
            <person name="Lapidus A."/>
            <person name="Cheng J.-F."/>
            <person name="Goodwin L."/>
            <person name="Pitluck S."/>
            <person name="Peters L."/>
            <person name="Ovchinnikova G."/>
            <person name="Lu M."/>
            <person name="Detter J.C."/>
            <person name="Han C."/>
            <person name="Tapia R."/>
            <person name="Land M."/>
            <person name="Hauser L."/>
            <person name="Kyrpides N."/>
            <person name="Ivanova N."/>
            <person name="Pagani I."/>
            <person name="Vogl K."/>
            <person name="Liu Z."/>
            <person name="Imhoff J."/>
            <person name="Thiel V."/>
            <person name="Frigaard N.-U."/>
            <person name="Bryant D."/>
            <person name="Woyke T."/>
        </authorList>
    </citation>
    <scope>NUCLEOTIDE SEQUENCE [LARGE SCALE GENOMIC DNA]</scope>
    <source>
        <strain evidence="2 3">8321</strain>
    </source>
</reference>
<dbReference type="PANTHER" id="PTHR35177">
    <property type="entry name" value="HYDROGENASE MATURATION FACTOR HYBG"/>
    <property type="match status" value="1"/>
</dbReference>
<dbReference type="KEGG" id="tmb:Thimo_3270"/>
<dbReference type="NCBIfam" id="TIGR00074">
    <property type="entry name" value="hypC_hupF"/>
    <property type="match status" value="1"/>
</dbReference>
<dbReference type="RefSeq" id="WP_015282076.1">
    <property type="nucleotide sequence ID" value="NC_019940.1"/>
</dbReference>
<dbReference type="InterPro" id="IPR019812">
    <property type="entry name" value="Hydgase_assmbl_chp_CS"/>
</dbReference>
<dbReference type="EMBL" id="CP003051">
    <property type="protein sequence ID" value="AGA91948.1"/>
    <property type="molecule type" value="Genomic_DNA"/>
</dbReference>
<evidence type="ECO:0000313" key="3">
    <source>
        <dbReference type="Proteomes" id="UP000010816"/>
    </source>
</evidence>
<name>L0GYU2_9GAMM</name>
<sequence>MCLAIPARITAIDPSGQEATVTLGDVAKVVSLALVDDVVVGDYVLLHVGYALSKVSAEEAERTLALMVEAGLMEAAPSAAEGR</sequence>
<dbReference type="InterPro" id="IPR001109">
    <property type="entry name" value="Hydrogenase_HupF/HypC"/>
</dbReference>
<accession>L0GYU2</accession>
<protein>
    <submittedName>
        <fullName evidence="2">Hydrogenase assembly chaperone HypC/HupF</fullName>
    </submittedName>
</protein>
<dbReference type="OrthoDB" id="9806017at2"/>
<dbReference type="PROSITE" id="PS01097">
    <property type="entry name" value="HUPF_HYPC"/>
    <property type="match status" value="1"/>
</dbReference>
<dbReference type="Proteomes" id="UP000010816">
    <property type="component" value="Chromosome"/>
</dbReference>
<dbReference type="STRING" id="765912.Thimo_3270"/>
<dbReference type="SUPFAM" id="SSF159127">
    <property type="entry name" value="HupF/HypC-like"/>
    <property type="match status" value="1"/>
</dbReference>
<dbReference type="Gene3D" id="2.30.30.140">
    <property type="match status" value="1"/>
</dbReference>
<keyword evidence="3" id="KW-1185">Reference proteome</keyword>